<proteinExistence type="predicted"/>
<keyword evidence="3" id="KW-1185">Reference proteome</keyword>
<dbReference type="InterPro" id="IPR029069">
    <property type="entry name" value="HotDog_dom_sf"/>
</dbReference>
<evidence type="ECO:0000259" key="1">
    <source>
        <dbReference type="Pfam" id="PF09500"/>
    </source>
</evidence>
<dbReference type="SUPFAM" id="SSF54637">
    <property type="entry name" value="Thioesterase/thiol ester dehydrase-isomerase"/>
    <property type="match status" value="1"/>
</dbReference>
<dbReference type="Proteomes" id="UP001597460">
    <property type="component" value="Unassembled WGS sequence"/>
</dbReference>
<dbReference type="NCBIfam" id="TIGR02447">
    <property type="entry name" value="yiiD_Cterm"/>
    <property type="match status" value="1"/>
</dbReference>
<evidence type="ECO:0000313" key="2">
    <source>
        <dbReference type="EMBL" id="MFD2532704.1"/>
    </source>
</evidence>
<dbReference type="Pfam" id="PF09500">
    <property type="entry name" value="YiiD_C"/>
    <property type="match status" value="1"/>
</dbReference>
<reference evidence="3" key="1">
    <citation type="journal article" date="2019" name="Int. J. Syst. Evol. Microbiol.">
        <title>The Global Catalogue of Microorganisms (GCM) 10K type strain sequencing project: providing services to taxonomists for standard genome sequencing and annotation.</title>
        <authorList>
            <consortium name="The Broad Institute Genomics Platform"/>
            <consortium name="The Broad Institute Genome Sequencing Center for Infectious Disease"/>
            <person name="Wu L."/>
            <person name="Ma J."/>
        </authorList>
    </citation>
    <scope>NUCLEOTIDE SEQUENCE [LARGE SCALE GENOMIC DNA]</scope>
    <source>
        <strain evidence="3">KCTC 52042</strain>
    </source>
</reference>
<evidence type="ECO:0000313" key="3">
    <source>
        <dbReference type="Proteomes" id="UP001597460"/>
    </source>
</evidence>
<organism evidence="2 3">
    <name type="scientific">Gracilimonas halophila</name>
    <dbReference type="NCBI Taxonomy" id="1834464"/>
    <lineage>
        <taxon>Bacteria</taxon>
        <taxon>Pseudomonadati</taxon>
        <taxon>Balneolota</taxon>
        <taxon>Balneolia</taxon>
        <taxon>Balneolales</taxon>
        <taxon>Balneolaceae</taxon>
        <taxon>Gracilimonas</taxon>
    </lineage>
</organism>
<feature type="domain" description="Thioesterase putative" evidence="1">
    <location>
        <begin position="5"/>
        <end position="145"/>
    </location>
</feature>
<dbReference type="InterPro" id="IPR012660">
    <property type="entry name" value="YiiD_C"/>
</dbReference>
<dbReference type="Gene3D" id="3.10.129.10">
    <property type="entry name" value="Hotdog Thioesterase"/>
    <property type="match status" value="1"/>
</dbReference>
<accession>A0ABW5JKM0</accession>
<sequence length="147" mass="16891">MNKYEIEQYLYEHIPITKTLGVKTIDFSQEAVKFWAPLSNNINHRSTAFGGSIISLLITTGWSYLRLLFDEIEPVPRIVIGRSSTNYQKPVNEDFISELIIPKKETLDKFLGMYDRFGKARITLKAQIKNGNNTLATFDGDYVVMQH</sequence>
<dbReference type="RefSeq" id="WP_390301606.1">
    <property type="nucleotide sequence ID" value="NZ_JBHULI010000024.1"/>
</dbReference>
<dbReference type="EMBL" id="JBHULI010000024">
    <property type="protein sequence ID" value="MFD2532704.1"/>
    <property type="molecule type" value="Genomic_DNA"/>
</dbReference>
<protein>
    <submittedName>
        <fullName evidence="2">YiiD C-terminal domain-containing protein</fullName>
    </submittedName>
</protein>
<gene>
    <name evidence="2" type="ORF">ACFSVN_09630</name>
</gene>
<comment type="caution">
    <text evidence="2">The sequence shown here is derived from an EMBL/GenBank/DDBJ whole genome shotgun (WGS) entry which is preliminary data.</text>
</comment>
<name>A0ABW5JKM0_9BACT</name>